<dbReference type="PANTHER" id="PTHR31605:SF0">
    <property type="entry name" value="GLYCEROL-3-PHOSPHATE O-ACYLTRANSFERASE 1"/>
    <property type="match status" value="1"/>
</dbReference>
<dbReference type="SUPFAM" id="SSF69593">
    <property type="entry name" value="Glycerol-3-phosphate (1)-acyltransferase"/>
    <property type="match status" value="1"/>
</dbReference>
<dbReference type="SMART" id="SM00563">
    <property type="entry name" value="PlsC"/>
    <property type="match status" value="1"/>
</dbReference>
<dbReference type="InterPro" id="IPR002123">
    <property type="entry name" value="Plipid/glycerol_acylTrfase"/>
</dbReference>
<feature type="transmembrane region" description="Helical" evidence="1">
    <location>
        <begin position="260"/>
        <end position="281"/>
    </location>
</feature>
<reference evidence="3 4" key="1">
    <citation type="submission" date="2020-08" db="EMBL/GenBank/DDBJ databases">
        <title>Description of novel Flavobacterium F-380 isolate.</title>
        <authorList>
            <person name="Saticioglu I.B."/>
            <person name="Duman M."/>
            <person name="Altun S."/>
        </authorList>
    </citation>
    <scope>NUCLEOTIDE SEQUENCE [LARGE SCALE GENOMIC DNA]</scope>
    <source>
        <strain evidence="3 4">F-380</strain>
    </source>
</reference>
<feature type="transmembrane region" description="Helical" evidence="1">
    <location>
        <begin position="228"/>
        <end position="248"/>
    </location>
</feature>
<feature type="transmembrane region" description="Helical" evidence="1">
    <location>
        <begin position="287"/>
        <end position="308"/>
    </location>
</feature>
<comment type="caution">
    <text evidence="3">The sequence shown here is derived from an EMBL/GenBank/DDBJ whole genome shotgun (WGS) entry which is preliminary data.</text>
</comment>
<evidence type="ECO:0000256" key="1">
    <source>
        <dbReference type="SAM" id="Phobius"/>
    </source>
</evidence>
<dbReference type="EMBL" id="JACRUJ010000002">
    <property type="protein sequence ID" value="MBC5841397.1"/>
    <property type="molecule type" value="Genomic_DNA"/>
</dbReference>
<dbReference type="Pfam" id="PF01553">
    <property type="entry name" value="Acyltransferase"/>
    <property type="match status" value="1"/>
</dbReference>
<evidence type="ECO:0000259" key="2">
    <source>
        <dbReference type="SMART" id="SM00563"/>
    </source>
</evidence>
<evidence type="ECO:0000313" key="4">
    <source>
        <dbReference type="Proteomes" id="UP000629963"/>
    </source>
</evidence>
<keyword evidence="1" id="KW-1133">Transmembrane helix</keyword>
<accession>A0ABR7J7G8</accession>
<dbReference type="InterPro" id="IPR052744">
    <property type="entry name" value="GPAT/DAPAT"/>
</dbReference>
<keyword evidence="3" id="KW-0012">Acyltransferase</keyword>
<name>A0ABR7J7G8_9FLAO</name>
<feature type="domain" description="Phospholipid/glycerol acyltransferase" evidence="2">
    <location>
        <begin position="34"/>
        <end position="160"/>
    </location>
</feature>
<dbReference type="GO" id="GO:0016746">
    <property type="term" value="F:acyltransferase activity"/>
    <property type="evidence" value="ECO:0007669"/>
    <property type="project" value="UniProtKB-KW"/>
</dbReference>
<organism evidence="3 4">
    <name type="scientific">Flavobacterium kayseriense</name>
    <dbReference type="NCBI Taxonomy" id="2764714"/>
    <lineage>
        <taxon>Bacteria</taxon>
        <taxon>Pseudomonadati</taxon>
        <taxon>Bacteroidota</taxon>
        <taxon>Flavobacteriia</taxon>
        <taxon>Flavobacteriales</taxon>
        <taxon>Flavobacteriaceae</taxon>
        <taxon>Flavobacterium</taxon>
    </lineage>
</organism>
<keyword evidence="3" id="KW-0808">Transferase</keyword>
<protein>
    <submittedName>
        <fullName evidence="3">1-acyl-sn-glycerol-3-phosphate acyltransferase</fullName>
    </submittedName>
</protein>
<dbReference type="PANTHER" id="PTHR31605">
    <property type="entry name" value="GLYCEROL-3-PHOSPHATE O-ACYLTRANSFERASE 1"/>
    <property type="match status" value="1"/>
</dbReference>
<keyword evidence="1" id="KW-0472">Membrane</keyword>
<gene>
    <name evidence="3" type="ORF">H8R23_08265</name>
</gene>
<proteinExistence type="predicted"/>
<keyword evidence="4" id="KW-1185">Reference proteome</keyword>
<sequence length="314" mass="35743">MYSFFKIGAKIAMRIYCSKTVVNFNTNTSYNYPKIIGANHSNSFFDAIVIAVNYPKPIYFLARGDAFNSPLIAKVLTALHLIPIYRLTEGKNNLGKNEDTFKRCIELLKQNQTILIFSEGLCVNEWRLRPLKKGTARLALLAHQEGVPNLRIQPTNLNYSSFTSNPKEVLVNFNSEFGPTKDSTAKVSEFYSQFNLQLKQGLENNLVIQLEKKEIHLFENRATITKKVLLALPALLGYLLNRSIYIIFKNIAHKKTKNTVFYDSVLFGLLLLFYPLIVLIIAAVTGIIFNLYVAMLVFISFPISAWTYSQYKAI</sequence>
<keyword evidence="1" id="KW-0812">Transmembrane</keyword>
<evidence type="ECO:0000313" key="3">
    <source>
        <dbReference type="EMBL" id="MBC5841397.1"/>
    </source>
</evidence>
<dbReference type="Proteomes" id="UP000629963">
    <property type="component" value="Unassembled WGS sequence"/>
</dbReference>